<evidence type="ECO:0000259" key="1">
    <source>
        <dbReference type="Pfam" id="PF17042"/>
    </source>
</evidence>
<dbReference type="Gene3D" id="3.40.980.20">
    <property type="entry name" value="Four-carbon acid sugar kinase, nucleotide binding domain"/>
    <property type="match status" value="1"/>
</dbReference>
<reference evidence="2 3" key="1">
    <citation type="submission" date="2023-07" db="EMBL/GenBank/DDBJ databases">
        <title>Genomic Encyclopedia of Type Strains, Phase IV (KMG-IV): sequencing the most valuable type-strain genomes for metagenomic binning, comparative biology and taxonomic classification.</title>
        <authorList>
            <person name="Goeker M."/>
        </authorList>
    </citation>
    <scope>NUCLEOTIDE SEQUENCE [LARGE SCALE GENOMIC DNA]</scope>
    <source>
        <strain evidence="2 3">DSM 23494</strain>
    </source>
</reference>
<comment type="caution">
    <text evidence="2">The sequence shown here is derived from an EMBL/GenBank/DDBJ whole genome shotgun (WGS) entry which is preliminary data.</text>
</comment>
<dbReference type="InterPro" id="IPR042213">
    <property type="entry name" value="NBD_C_sf"/>
</dbReference>
<organism evidence="2 3">
    <name type="scientific">Cytobacillus purgationiresistens</name>
    <dbReference type="NCBI Taxonomy" id="863449"/>
    <lineage>
        <taxon>Bacteria</taxon>
        <taxon>Bacillati</taxon>
        <taxon>Bacillota</taxon>
        <taxon>Bacilli</taxon>
        <taxon>Bacillales</taxon>
        <taxon>Bacillaceae</taxon>
        <taxon>Cytobacillus</taxon>
    </lineage>
</organism>
<dbReference type="Proteomes" id="UP001238088">
    <property type="component" value="Unassembled WGS sequence"/>
</dbReference>
<dbReference type="Pfam" id="PF17042">
    <property type="entry name" value="NBD_C"/>
    <property type="match status" value="1"/>
</dbReference>
<dbReference type="EMBL" id="JAUSUB010000021">
    <property type="protein sequence ID" value="MDQ0272195.1"/>
    <property type="molecule type" value="Genomic_DNA"/>
</dbReference>
<accession>A0ABU0AQ76</accession>
<keyword evidence="3" id="KW-1185">Reference proteome</keyword>
<protein>
    <submittedName>
        <fullName evidence="2">Uncharacterized protein YgbK (DUF1537 family)</fullName>
    </submittedName>
</protein>
<name>A0ABU0AQ76_9BACI</name>
<evidence type="ECO:0000313" key="3">
    <source>
        <dbReference type="Proteomes" id="UP001238088"/>
    </source>
</evidence>
<proteinExistence type="predicted"/>
<feature type="domain" description="Four-carbon acid sugar kinase nucleotide binding" evidence="1">
    <location>
        <begin position="30"/>
        <end position="129"/>
    </location>
</feature>
<sequence length="146" mass="15811">MKRRKSRRLTKPAINREALKQNAKFAREGNKAIIAFCKEFGLNSGKAANNINVGLGEIVTHVLNDEQVDIRGIYMTGGDTMVNALRVLGAKGIELIDYVIPQENLGRIIGGKYDGLVVGKGGLTGADDTAISIVKRIFKESSTSNH</sequence>
<dbReference type="SUPFAM" id="SSF142764">
    <property type="entry name" value="YgbK-like"/>
    <property type="match status" value="1"/>
</dbReference>
<gene>
    <name evidence="2" type="ORF">J2S17_004087</name>
</gene>
<dbReference type="InterPro" id="IPR031475">
    <property type="entry name" value="NBD_C"/>
</dbReference>
<evidence type="ECO:0000313" key="2">
    <source>
        <dbReference type="EMBL" id="MDQ0272195.1"/>
    </source>
</evidence>